<dbReference type="AlphaFoldDB" id="A0A7S1TLL3"/>
<feature type="compositionally biased region" description="Basic residues" evidence="1">
    <location>
        <begin position="97"/>
        <end position="115"/>
    </location>
</feature>
<evidence type="ECO:0000256" key="1">
    <source>
        <dbReference type="SAM" id="MobiDB-lite"/>
    </source>
</evidence>
<protein>
    <submittedName>
        <fullName evidence="2">Uncharacterized protein</fullName>
    </submittedName>
</protein>
<feature type="compositionally biased region" description="Basic and acidic residues" evidence="1">
    <location>
        <begin position="359"/>
        <end position="375"/>
    </location>
</feature>
<feature type="region of interest" description="Disordered" evidence="1">
    <location>
        <begin position="1"/>
        <end position="118"/>
    </location>
</feature>
<evidence type="ECO:0000313" key="2">
    <source>
        <dbReference type="EMBL" id="CAD9239331.1"/>
    </source>
</evidence>
<accession>A0A7S1TLL3</accession>
<sequence length="428" mass="47238">MQQASRRRQGASSAPELVKSPREVEGRQNAGRVAEHGAKPAMRETEAGAERGAEHVEYGVDESGKGAESKSHFRVTSPRKEKSRLRPQAASPSKSVARSKSRPGKHAMALQRKKQVPSLNVYPAGAEEESDSLSPRCATPNTPSSWLRLKFLTSPKQVFSAHDSDETQFDDDQSSLYTSTVETPRRRLIPSAKRMLNAFSKSGHEHVGNEDQSAAPFEVADNCAPHCPSVQESGAIDSSDVNRSTHRQLHSARMNSEAFSTADSVGTASHQDMERFVEPSAWTHDAPRTLEDATTNFQRLDMLKSREVADPLEDGVDTRPSCEDARREITGKKPSPGLQYRAVENREVKPMSRKKKQEFRREQAEMHGRMMDFLERAGSANDSDADLQQQQPLLTSTSKRFSDASATDVFNPSRPSAPGTSTSENYTS</sequence>
<feature type="region of interest" description="Disordered" evidence="1">
    <location>
        <begin position="306"/>
        <end position="428"/>
    </location>
</feature>
<name>A0A7S1TLL3_9RHOD</name>
<feature type="compositionally biased region" description="Basic and acidic residues" evidence="1">
    <location>
        <begin position="316"/>
        <end position="331"/>
    </location>
</feature>
<proteinExistence type="predicted"/>
<feature type="region of interest" description="Disordered" evidence="1">
    <location>
        <begin position="162"/>
        <end position="181"/>
    </location>
</feature>
<organism evidence="2">
    <name type="scientific">Erythrolobus australicus</name>
    <dbReference type="NCBI Taxonomy" id="1077150"/>
    <lineage>
        <taxon>Eukaryota</taxon>
        <taxon>Rhodophyta</taxon>
        <taxon>Bangiophyceae</taxon>
        <taxon>Porphyridiales</taxon>
        <taxon>Porphyridiaceae</taxon>
        <taxon>Erythrolobus</taxon>
    </lineage>
</organism>
<gene>
    <name evidence="2" type="ORF">EAUS1353_LOCUS1068</name>
</gene>
<feature type="compositionally biased region" description="Basic and acidic residues" evidence="1">
    <location>
        <begin position="33"/>
        <end position="71"/>
    </location>
</feature>
<feature type="compositionally biased region" description="Polar residues" evidence="1">
    <location>
        <begin position="395"/>
        <end position="428"/>
    </location>
</feature>
<reference evidence="2" key="1">
    <citation type="submission" date="2021-01" db="EMBL/GenBank/DDBJ databases">
        <authorList>
            <person name="Corre E."/>
            <person name="Pelletier E."/>
            <person name="Niang G."/>
            <person name="Scheremetjew M."/>
            <person name="Finn R."/>
            <person name="Kale V."/>
            <person name="Holt S."/>
            <person name="Cochrane G."/>
            <person name="Meng A."/>
            <person name="Brown T."/>
            <person name="Cohen L."/>
        </authorList>
    </citation>
    <scope>NUCLEOTIDE SEQUENCE</scope>
    <source>
        <strain evidence="2">CCMP3124</strain>
    </source>
</reference>
<dbReference type="EMBL" id="HBGI01001649">
    <property type="protein sequence ID" value="CAD9239331.1"/>
    <property type="molecule type" value="Transcribed_RNA"/>
</dbReference>